<sequence>MSKLTTLFTVALLFTFMLSYSATARPNPTLIAHSLTKTQLEEVEAAGNVVDGEESCEGVGNEECLRRRTLGAHLDYIYTQNHNNP</sequence>
<organism evidence="1 2">
    <name type="scientific">Pistacia integerrima</name>
    <dbReference type="NCBI Taxonomy" id="434235"/>
    <lineage>
        <taxon>Eukaryota</taxon>
        <taxon>Viridiplantae</taxon>
        <taxon>Streptophyta</taxon>
        <taxon>Embryophyta</taxon>
        <taxon>Tracheophyta</taxon>
        <taxon>Spermatophyta</taxon>
        <taxon>Magnoliopsida</taxon>
        <taxon>eudicotyledons</taxon>
        <taxon>Gunneridae</taxon>
        <taxon>Pentapetalae</taxon>
        <taxon>rosids</taxon>
        <taxon>malvids</taxon>
        <taxon>Sapindales</taxon>
        <taxon>Anacardiaceae</taxon>
        <taxon>Pistacia</taxon>
    </lineage>
</organism>
<reference evidence="2" key="1">
    <citation type="journal article" date="2023" name="G3 (Bethesda)">
        <title>Genome assembly and association tests identify interacting loci associated with vigor, precocity, and sex in interspecific pistachio rootstocks.</title>
        <authorList>
            <person name="Palmer W."/>
            <person name="Jacygrad E."/>
            <person name="Sagayaradj S."/>
            <person name="Cavanaugh K."/>
            <person name="Han R."/>
            <person name="Bertier L."/>
            <person name="Beede B."/>
            <person name="Kafkas S."/>
            <person name="Golino D."/>
            <person name="Preece J."/>
            <person name="Michelmore R."/>
        </authorList>
    </citation>
    <scope>NUCLEOTIDE SEQUENCE [LARGE SCALE GENOMIC DNA]</scope>
</reference>
<keyword evidence="2" id="KW-1185">Reference proteome</keyword>
<dbReference type="Proteomes" id="UP001163603">
    <property type="component" value="Chromosome 10"/>
</dbReference>
<evidence type="ECO:0000313" key="2">
    <source>
        <dbReference type="Proteomes" id="UP001163603"/>
    </source>
</evidence>
<protein>
    <submittedName>
        <fullName evidence="1">Uncharacterized protein</fullName>
    </submittedName>
</protein>
<proteinExistence type="predicted"/>
<name>A0ACC0XTE6_9ROSI</name>
<evidence type="ECO:0000313" key="1">
    <source>
        <dbReference type="EMBL" id="KAJ0024464.1"/>
    </source>
</evidence>
<gene>
    <name evidence="1" type="ORF">Pint_08619</name>
</gene>
<comment type="caution">
    <text evidence="1">The sequence shown here is derived from an EMBL/GenBank/DDBJ whole genome shotgun (WGS) entry which is preliminary data.</text>
</comment>
<accession>A0ACC0XTE6</accession>
<dbReference type="EMBL" id="CM047745">
    <property type="protein sequence ID" value="KAJ0024464.1"/>
    <property type="molecule type" value="Genomic_DNA"/>
</dbReference>